<proteinExistence type="predicted"/>
<dbReference type="OrthoDB" id="193716at2759"/>
<protein>
    <recommendedName>
        <fullName evidence="3">Helicase C-terminal domain-containing protein</fullName>
    </recommendedName>
</protein>
<dbReference type="AlphaFoldDB" id="A0A6A4HUT6"/>
<reference evidence="1" key="1">
    <citation type="journal article" date="2019" name="Environ. Microbiol.">
        <title>Fungal ecological strategies reflected in gene transcription - a case study of two litter decomposers.</title>
        <authorList>
            <person name="Barbi F."/>
            <person name="Kohler A."/>
            <person name="Barry K."/>
            <person name="Baskaran P."/>
            <person name="Daum C."/>
            <person name="Fauchery L."/>
            <person name="Ihrmark K."/>
            <person name="Kuo A."/>
            <person name="LaButti K."/>
            <person name="Lipzen A."/>
            <person name="Morin E."/>
            <person name="Grigoriev I.V."/>
            <person name="Henrissat B."/>
            <person name="Lindahl B."/>
            <person name="Martin F."/>
        </authorList>
    </citation>
    <scope>NUCLEOTIDE SEQUENCE</scope>
    <source>
        <strain evidence="1">JB14</strain>
    </source>
</reference>
<keyword evidence="2" id="KW-1185">Reference proteome</keyword>
<evidence type="ECO:0000313" key="1">
    <source>
        <dbReference type="EMBL" id="KAE9402219.1"/>
    </source>
</evidence>
<gene>
    <name evidence="1" type="ORF">BT96DRAFT_563429</name>
</gene>
<sequence length="109" mass="11832">MRAAPSHQPNQHAAVYHVNSAHHHLIHATQQEETKIPIADTLVIQVGIPASADQYVHRLGRTAHAGAGGQGIIVLDPREQPFVTSHDMQKTTTIVPYISAPSSHEAKEL</sequence>
<name>A0A6A4HUT6_9AGAR</name>
<organism evidence="1 2">
    <name type="scientific">Gymnopus androsaceus JB14</name>
    <dbReference type="NCBI Taxonomy" id="1447944"/>
    <lineage>
        <taxon>Eukaryota</taxon>
        <taxon>Fungi</taxon>
        <taxon>Dikarya</taxon>
        <taxon>Basidiomycota</taxon>
        <taxon>Agaricomycotina</taxon>
        <taxon>Agaricomycetes</taxon>
        <taxon>Agaricomycetidae</taxon>
        <taxon>Agaricales</taxon>
        <taxon>Marasmiineae</taxon>
        <taxon>Omphalotaceae</taxon>
        <taxon>Gymnopus</taxon>
    </lineage>
</organism>
<dbReference type="Gene3D" id="3.40.50.300">
    <property type="entry name" value="P-loop containing nucleotide triphosphate hydrolases"/>
    <property type="match status" value="1"/>
</dbReference>
<dbReference type="Proteomes" id="UP000799118">
    <property type="component" value="Unassembled WGS sequence"/>
</dbReference>
<evidence type="ECO:0000313" key="2">
    <source>
        <dbReference type="Proteomes" id="UP000799118"/>
    </source>
</evidence>
<dbReference type="SUPFAM" id="SSF52540">
    <property type="entry name" value="P-loop containing nucleoside triphosphate hydrolases"/>
    <property type="match status" value="1"/>
</dbReference>
<evidence type="ECO:0008006" key="3">
    <source>
        <dbReference type="Google" id="ProtNLM"/>
    </source>
</evidence>
<dbReference type="InterPro" id="IPR027417">
    <property type="entry name" value="P-loop_NTPase"/>
</dbReference>
<accession>A0A6A4HUT6</accession>
<dbReference type="EMBL" id="ML769437">
    <property type="protein sequence ID" value="KAE9402219.1"/>
    <property type="molecule type" value="Genomic_DNA"/>
</dbReference>